<comment type="caution">
    <text evidence="1">The sequence shown here is derived from an EMBL/GenBank/DDBJ whole genome shotgun (WGS) entry which is preliminary data.</text>
</comment>
<name>A0ACC0IUD3_9ERIC</name>
<reference evidence="1 2" key="1">
    <citation type="journal article" date="2022" name="Plant J.">
        <title>Chromosome-level genome of Camellia lanceoleosa provides a valuable resource for understanding genome evolution and self-incompatibility.</title>
        <authorList>
            <person name="Gong W."/>
            <person name="Xiao S."/>
            <person name="Wang L."/>
            <person name="Liao Z."/>
            <person name="Chang Y."/>
            <person name="Mo W."/>
            <person name="Hu G."/>
            <person name="Li W."/>
            <person name="Zhao G."/>
            <person name="Zhu H."/>
            <person name="Hu X."/>
            <person name="Ji K."/>
            <person name="Xiang X."/>
            <person name="Song Q."/>
            <person name="Yuan D."/>
            <person name="Jin S."/>
            <person name="Zhang L."/>
        </authorList>
    </citation>
    <scope>NUCLEOTIDE SEQUENCE [LARGE SCALE GENOMIC DNA]</scope>
    <source>
        <strain evidence="1">SQ_2022a</strain>
    </source>
</reference>
<keyword evidence="2" id="KW-1185">Reference proteome</keyword>
<dbReference type="EMBL" id="CM045758">
    <property type="protein sequence ID" value="KAI8029298.1"/>
    <property type="molecule type" value="Genomic_DNA"/>
</dbReference>
<gene>
    <name evidence="1" type="ORF">LOK49_LG01G01388</name>
</gene>
<sequence>MPCLLGGNGASHSAEATAGRGSSSFARYDVDMHSRSGMARNLNVDNPIEKQDYVMDLDETRIRNAAHLMVASLAGILAHVTCKGLNIASELEQAMQLVTNDNLYLGNMFHF</sequence>
<evidence type="ECO:0000313" key="1">
    <source>
        <dbReference type="EMBL" id="KAI8029298.1"/>
    </source>
</evidence>
<protein>
    <submittedName>
        <fullName evidence="1">Uncharacterized protein</fullName>
    </submittedName>
</protein>
<dbReference type="Proteomes" id="UP001060215">
    <property type="component" value="Chromosome 1"/>
</dbReference>
<evidence type="ECO:0000313" key="2">
    <source>
        <dbReference type="Proteomes" id="UP001060215"/>
    </source>
</evidence>
<proteinExistence type="predicted"/>
<accession>A0ACC0IUD3</accession>
<organism evidence="1 2">
    <name type="scientific">Camellia lanceoleosa</name>
    <dbReference type="NCBI Taxonomy" id="1840588"/>
    <lineage>
        <taxon>Eukaryota</taxon>
        <taxon>Viridiplantae</taxon>
        <taxon>Streptophyta</taxon>
        <taxon>Embryophyta</taxon>
        <taxon>Tracheophyta</taxon>
        <taxon>Spermatophyta</taxon>
        <taxon>Magnoliopsida</taxon>
        <taxon>eudicotyledons</taxon>
        <taxon>Gunneridae</taxon>
        <taxon>Pentapetalae</taxon>
        <taxon>asterids</taxon>
        <taxon>Ericales</taxon>
        <taxon>Theaceae</taxon>
        <taxon>Camellia</taxon>
    </lineage>
</organism>